<feature type="compositionally biased region" description="Polar residues" evidence="1">
    <location>
        <begin position="225"/>
        <end position="236"/>
    </location>
</feature>
<feature type="compositionally biased region" description="Basic and acidic residues" evidence="1">
    <location>
        <begin position="712"/>
        <end position="723"/>
    </location>
</feature>
<feature type="compositionally biased region" description="Low complexity" evidence="1">
    <location>
        <begin position="142"/>
        <end position="169"/>
    </location>
</feature>
<feature type="compositionally biased region" description="Polar residues" evidence="1">
    <location>
        <begin position="384"/>
        <end position="399"/>
    </location>
</feature>
<gene>
    <name evidence="2" type="ORF">EI97DRAFT_443370</name>
</gene>
<dbReference type="OrthoDB" id="5369729at2759"/>
<feature type="compositionally biased region" description="Polar residues" evidence="1">
    <location>
        <begin position="360"/>
        <end position="376"/>
    </location>
</feature>
<dbReference type="Proteomes" id="UP000800097">
    <property type="component" value="Unassembled WGS sequence"/>
</dbReference>
<feature type="compositionally biased region" description="Polar residues" evidence="1">
    <location>
        <begin position="724"/>
        <end position="749"/>
    </location>
</feature>
<name>A0A6A6JHF2_WESOR</name>
<keyword evidence="3" id="KW-1185">Reference proteome</keyword>
<feature type="region of interest" description="Disordered" evidence="1">
    <location>
        <begin position="712"/>
        <end position="779"/>
    </location>
</feature>
<feature type="region of interest" description="Disordered" evidence="1">
    <location>
        <begin position="451"/>
        <end position="498"/>
    </location>
</feature>
<feature type="region of interest" description="Disordered" evidence="1">
    <location>
        <begin position="1"/>
        <end position="426"/>
    </location>
</feature>
<dbReference type="EMBL" id="ML986497">
    <property type="protein sequence ID" value="KAF2275533.1"/>
    <property type="molecule type" value="Genomic_DNA"/>
</dbReference>
<sequence>MPTLPSHSRRPSATHQPRPSHHQDALPSPSPSSLPKPSSRSAAPPSLLRLPSTGSHAAPTPSPPVRRATNPTTPTVTPGQASTASSAASSSYFSPSQSSAQPARSPGSRKPPAFFSGHGIDASRGPPNSLITRGNVDIARRSQGPIDSSIPSPQSSRPAAVAPSVSASSRARRGSESSNITAIARPDIPLTSQREPQEETPMEGISSYSSGLRSQSEEPHAKYSANGSIYTSGTEGEQNEDLFIAAANSGGPDRADAPSRADRLRSRIAIRSNRQSFPSTLRTGATPSNRTTPAVDSITGTQRRASHFSFTPRSQREQSPLTPANPLETPRSRALDLSPKQSFSSPRTKDHELSPHQFLAQLSQRRPSYPDSTLTPPTRAHTYRPSNLQYTSSRVNPETTRVESHAEDASRAGTTESVESTGPAASVWDELDELKSRIRRIELGGKIPTTSGAAVANASAERPRTATTSNTTVSSSPKHQRKANPTPPDSTAGAQGPQKAHPLLKEALVKVKQHVTPSVYRVLEATASEALALAEMAGSAGPQGTLHSASSILGGGVVPDRHVRRKADNICRSLTELCIELCDMKASVASPAVRTATVSATRRPSVQVNGESPNVRASVEPESDTVPRSSPSRALSRIEARKANLKMNGTTTQISPLQSHFSTRLTRTGTSMDRTNRHTDDEDDDPTLRAPSRAMTDFRDIRAVASLQSRRISRDFSPREPKLESQSFPSAHYTPSSYRRPTVSGTENNVLFRETPRRYNLDRQNTPAPETQNSTEFTSRLVQPSTQYTSNRAMAGAMSLARSGSLGRRAIGNGAGE</sequence>
<feature type="region of interest" description="Disordered" evidence="1">
    <location>
        <begin position="660"/>
        <end position="693"/>
    </location>
</feature>
<accession>A0A6A6JHF2</accession>
<feature type="region of interest" description="Disordered" evidence="1">
    <location>
        <begin position="596"/>
        <end position="634"/>
    </location>
</feature>
<evidence type="ECO:0000313" key="2">
    <source>
        <dbReference type="EMBL" id="KAF2275533.1"/>
    </source>
</evidence>
<reference evidence="2" key="1">
    <citation type="journal article" date="2020" name="Stud. Mycol.">
        <title>101 Dothideomycetes genomes: a test case for predicting lifestyles and emergence of pathogens.</title>
        <authorList>
            <person name="Haridas S."/>
            <person name="Albert R."/>
            <person name="Binder M."/>
            <person name="Bloem J."/>
            <person name="Labutti K."/>
            <person name="Salamov A."/>
            <person name="Andreopoulos B."/>
            <person name="Baker S."/>
            <person name="Barry K."/>
            <person name="Bills G."/>
            <person name="Bluhm B."/>
            <person name="Cannon C."/>
            <person name="Castanera R."/>
            <person name="Culley D."/>
            <person name="Daum C."/>
            <person name="Ezra D."/>
            <person name="Gonzalez J."/>
            <person name="Henrissat B."/>
            <person name="Kuo A."/>
            <person name="Liang C."/>
            <person name="Lipzen A."/>
            <person name="Lutzoni F."/>
            <person name="Magnuson J."/>
            <person name="Mondo S."/>
            <person name="Nolan M."/>
            <person name="Ohm R."/>
            <person name="Pangilinan J."/>
            <person name="Park H.-J."/>
            <person name="Ramirez L."/>
            <person name="Alfaro M."/>
            <person name="Sun H."/>
            <person name="Tritt A."/>
            <person name="Yoshinaga Y."/>
            <person name="Zwiers L.-H."/>
            <person name="Turgeon B."/>
            <person name="Goodwin S."/>
            <person name="Spatafora J."/>
            <person name="Crous P."/>
            <person name="Grigoriev I."/>
        </authorList>
    </citation>
    <scope>NUCLEOTIDE SEQUENCE</scope>
    <source>
        <strain evidence="2">CBS 379.55</strain>
    </source>
</reference>
<feature type="compositionally biased region" description="Low complexity" evidence="1">
    <location>
        <begin position="80"/>
        <end position="108"/>
    </location>
</feature>
<protein>
    <submittedName>
        <fullName evidence="2">Uncharacterized protein</fullName>
    </submittedName>
</protein>
<feature type="compositionally biased region" description="Polar residues" evidence="1">
    <location>
        <begin position="762"/>
        <end position="779"/>
    </location>
</feature>
<feature type="compositionally biased region" description="Polar residues" evidence="1">
    <location>
        <begin position="596"/>
        <end position="612"/>
    </location>
</feature>
<dbReference type="RefSeq" id="XP_033653072.1">
    <property type="nucleotide sequence ID" value="XM_033799816.1"/>
</dbReference>
<organism evidence="2 3">
    <name type="scientific">Westerdykella ornata</name>
    <dbReference type="NCBI Taxonomy" id="318751"/>
    <lineage>
        <taxon>Eukaryota</taxon>
        <taxon>Fungi</taxon>
        <taxon>Dikarya</taxon>
        <taxon>Ascomycota</taxon>
        <taxon>Pezizomycotina</taxon>
        <taxon>Dothideomycetes</taxon>
        <taxon>Pleosporomycetidae</taxon>
        <taxon>Pleosporales</taxon>
        <taxon>Sporormiaceae</taxon>
        <taxon>Westerdykella</taxon>
    </lineage>
</organism>
<feature type="compositionally biased region" description="Basic and acidic residues" evidence="1">
    <location>
        <begin position="400"/>
        <end position="410"/>
    </location>
</feature>
<feature type="compositionally biased region" description="Basic and acidic residues" evidence="1">
    <location>
        <begin position="253"/>
        <end position="265"/>
    </location>
</feature>
<feature type="compositionally biased region" description="Low complexity" evidence="1">
    <location>
        <begin position="465"/>
        <end position="476"/>
    </location>
</feature>
<evidence type="ECO:0000256" key="1">
    <source>
        <dbReference type="SAM" id="MobiDB-lite"/>
    </source>
</evidence>
<evidence type="ECO:0000313" key="3">
    <source>
        <dbReference type="Proteomes" id="UP000800097"/>
    </source>
</evidence>
<feature type="compositionally biased region" description="Polar residues" evidence="1">
    <location>
        <begin position="69"/>
        <end position="79"/>
    </location>
</feature>
<feature type="compositionally biased region" description="Polar residues" evidence="1">
    <location>
        <begin position="660"/>
        <end position="673"/>
    </location>
</feature>
<dbReference type="GeneID" id="54552991"/>
<dbReference type="AlphaFoldDB" id="A0A6A6JHF2"/>
<feature type="compositionally biased region" description="Polar residues" evidence="1">
    <location>
        <begin position="272"/>
        <end position="322"/>
    </location>
</feature>
<proteinExistence type="predicted"/>
<feature type="compositionally biased region" description="Low complexity" evidence="1">
    <location>
        <begin position="35"/>
        <end position="52"/>
    </location>
</feature>